<protein>
    <submittedName>
        <fullName evidence="3">Activator-dependent family glycosyltransferase</fullName>
    </submittedName>
</protein>
<evidence type="ECO:0000313" key="4">
    <source>
        <dbReference type="Proteomes" id="UP000253318"/>
    </source>
</evidence>
<evidence type="ECO:0000259" key="2">
    <source>
        <dbReference type="Pfam" id="PF21036"/>
    </source>
</evidence>
<dbReference type="Pfam" id="PF21036">
    <property type="entry name" value="EryCIII-like_N"/>
    <property type="match status" value="1"/>
</dbReference>
<dbReference type="InterPro" id="IPR002213">
    <property type="entry name" value="UDP_glucos_trans"/>
</dbReference>
<keyword evidence="4" id="KW-1185">Reference proteome</keyword>
<comment type="caution">
    <text evidence="3">The sequence shown here is derived from an EMBL/GenBank/DDBJ whole genome shotgun (WGS) entry which is preliminary data.</text>
</comment>
<feature type="domain" description="Erythromycin biosynthesis protein CIII-like N-terminal" evidence="2">
    <location>
        <begin position="22"/>
        <end position="219"/>
    </location>
</feature>
<evidence type="ECO:0000313" key="3">
    <source>
        <dbReference type="EMBL" id="RCV47623.1"/>
    </source>
</evidence>
<dbReference type="Proteomes" id="UP000253318">
    <property type="component" value="Unassembled WGS sequence"/>
</dbReference>
<sequence>MRVLMTSFAQNAHFNGTVPLAWALRTAGHEVRVASQPALTTDITTAGLTAVPVGADHHLDTVMRHAGPAMFAPLRDPDFLENRPDRLDLDLLRYWDTVFTSMVYSQANGDTMVDDLVDFARHWRPDLVVWEPFTFAGAVAARVCGAAHARLLSFPDMFLSTRDAFLRKTYRRPAAQHDDTLAEWLTWTLARHGRPFDEEIVTGQWTIDQMPPGVRLPLGRPT</sequence>
<dbReference type="InterPro" id="IPR048284">
    <property type="entry name" value="EryCIII-like_N"/>
</dbReference>
<name>A0A368SXP6_9ACTN</name>
<dbReference type="GO" id="GO:0008194">
    <property type="term" value="F:UDP-glycosyltransferase activity"/>
    <property type="evidence" value="ECO:0007669"/>
    <property type="project" value="InterPro"/>
</dbReference>
<organism evidence="3 4">
    <name type="scientific">Marinitenerispora sediminis</name>
    <dbReference type="NCBI Taxonomy" id="1931232"/>
    <lineage>
        <taxon>Bacteria</taxon>
        <taxon>Bacillati</taxon>
        <taxon>Actinomycetota</taxon>
        <taxon>Actinomycetes</taxon>
        <taxon>Streptosporangiales</taxon>
        <taxon>Nocardiopsidaceae</taxon>
        <taxon>Marinitenerispora</taxon>
    </lineage>
</organism>
<dbReference type="Gene3D" id="3.40.50.2000">
    <property type="entry name" value="Glycogen Phosphorylase B"/>
    <property type="match status" value="1"/>
</dbReference>
<feature type="non-terminal residue" evidence="3">
    <location>
        <position position="222"/>
    </location>
</feature>
<proteinExistence type="predicted"/>
<reference evidence="3 4" key="1">
    <citation type="submission" date="2018-04" db="EMBL/GenBank/DDBJ databases">
        <title>Novel actinobacteria from marine sediment.</title>
        <authorList>
            <person name="Ng Z.Y."/>
            <person name="Tan G.Y.A."/>
        </authorList>
    </citation>
    <scope>NUCLEOTIDE SEQUENCE [LARGE SCALE GENOMIC DNA]</scope>
    <source>
        <strain evidence="3 4">TPS81</strain>
    </source>
</reference>
<dbReference type="AlphaFoldDB" id="A0A368SXP6"/>
<accession>A0A368SXP6</accession>
<dbReference type="SUPFAM" id="SSF53756">
    <property type="entry name" value="UDP-Glycosyltransferase/glycogen phosphorylase"/>
    <property type="match status" value="1"/>
</dbReference>
<gene>
    <name evidence="3" type="ORF">DEF24_26950</name>
</gene>
<evidence type="ECO:0000256" key="1">
    <source>
        <dbReference type="ARBA" id="ARBA00022679"/>
    </source>
</evidence>
<dbReference type="CDD" id="cd03784">
    <property type="entry name" value="GT1_Gtf-like"/>
    <property type="match status" value="1"/>
</dbReference>
<keyword evidence="1 3" id="KW-0808">Transferase</keyword>
<dbReference type="EMBL" id="QEIN01000476">
    <property type="protein sequence ID" value="RCV47623.1"/>
    <property type="molecule type" value="Genomic_DNA"/>
</dbReference>